<dbReference type="RefSeq" id="WP_148914947.1">
    <property type="nucleotide sequence ID" value="NZ_VSZS01000062.1"/>
</dbReference>
<dbReference type="EMBL" id="VSZS01000062">
    <property type="protein sequence ID" value="TYR32500.1"/>
    <property type="molecule type" value="Genomic_DNA"/>
</dbReference>
<keyword evidence="1" id="KW-1133">Transmembrane helix</keyword>
<keyword evidence="1" id="KW-0812">Transmembrane</keyword>
<evidence type="ECO:0000313" key="2">
    <source>
        <dbReference type="EMBL" id="TYR32500.1"/>
    </source>
</evidence>
<comment type="caution">
    <text evidence="2">The sequence shown here is derived from an EMBL/GenBank/DDBJ whole genome shotgun (WGS) entry which is preliminary data.</text>
</comment>
<keyword evidence="1" id="KW-0472">Membrane</keyword>
<protein>
    <submittedName>
        <fullName evidence="2">Uncharacterized protein</fullName>
    </submittedName>
</protein>
<evidence type="ECO:0000313" key="3">
    <source>
        <dbReference type="Proteomes" id="UP000323258"/>
    </source>
</evidence>
<reference evidence="2 3" key="1">
    <citation type="submission" date="2019-08" db="EMBL/GenBank/DDBJ databases">
        <authorList>
            <person name="Seo Y.L."/>
        </authorList>
    </citation>
    <scope>NUCLEOTIDE SEQUENCE [LARGE SCALE GENOMIC DNA]</scope>
    <source>
        <strain evidence="2 3">MaA-C15</strain>
    </source>
</reference>
<accession>A0A5D4H0Y1</accession>
<dbReference type="AlphaFoldDB" id="A0A5D4H0Y1"/>
<sequence>MAAKAVTDRNAILLATGGGHTYDLGMSRVPISLALLLSFLLALATASIGQECRAYGGEADDLPPPRPNVFDMVCNPTHYKP</sequence>
<organism evidence="2 3">
    <name type="scientific">Neoaquamicrobium microcysteis</name>
    <dbReference type="NCBI Taxonomy" id="2682781"/>
    <lineage>
        <taxon>Bacteria</taxon>
        <taxon>Pseudomonadati</taxon>
        <taxon>Pseudomonadota</taxon>
        <taxon>Alphaproteobacteria</taxon>
        <taxon>Hyphomicrobiales</taxon>
        <taxon>Phyllobacteriaceae</taxon>
        <taxon>Neoaquamicrobium</taxon>
    </lineage>
</organism>
<name>A0A5D4H0Y1_9HYPH</name>
<evidence type="ECO:0000256" key="1">
    <source>
        <dbReference type="SAM" id="Phobius"/>
    </source>
</evidence>
<proteinExistence type="predicted"/>
<dbReference type="Proteomes" id="UP000323258">
    <property type="component" value="Unassembled WGS sequence"/>
</dbReference>
<keyword evidence="3" id="KW-1185">Reference proteome</keyword>
<gene>
    <name evidence="2" type="ORF">FY036_11930</name>
</gene>
<feature type="transmembrane region" description="Helical" evidence="1">
    <location>
        <begin position="29"/>
        <end position="48"/>
    </location>
</feature>
<reference evidence="2 3" key="2">
    <citation type="submission" date="2019-09" db="EMBL/GenBank/DDBJ databases">
        <title>Mesorhizobium sp. MaA-C15 isolated from Microcystis aeruginosa.</title>
        <authorList>
            <person name="Jeong S.E."/>
            <person name="Jin H.M."/>
            <person name="Jeon C.O."/>
        </authorList>
    </citation>
    <scope>NUCLEOTIDE SEQUENCE [LARGE SCALE GENOMIC DNA]</scope>
    <source>
        <strain evidence="2 3">MaA-C15</strain>
    </source>
</reference>